<dbReference type="PANTHER" id="PTHR34591">
    <property type="entry name" value="OS03G0653100 PROTEIN-RELATED"/>
    <property type="match status" value="1"/>
</dbReference>
<dbReference type="OrthoDB" id="696044at2759"/>
<evidence type="ECO:0000313" key="2">
    <source>
        <dbReference type="Proteomes" id="UP000604825"/>
    </source>
</evidence>
<reference evidence="1" key="1">
    <citation type="submission" date="2020-10" db="EMBL/GenBank/DDBJ databases">
        <authorList>
            <person name="Han B."/>
            <person name="Lu T."/>
            <person name="Zhao Q."/>
            <person name="Huang X."/>
            <person name="Zhao Y."/>
        </authorList>
    </citation>
    <scope>NUCLEOTIDE SEQUENCE</scope>
</reference>
<dbReference type="AlphaFoldDB" id="A0A811R265"/>
<gene>
    <name evidence="1" type="ORF">NCGR_LOCUS46914</name>
</gene>
<accession>A0A811R265</accession>
<dbReference type="PANTHER" id="PTHR34591:SF53">
    <property type="entry name" value="F-BOX DOMAIN-CONTAINING PROTEIN"/>
    <property type="match status" value="1"/>
</dbReference>
<proteinExistence type="predicted"/>
<dbReference type="Proteomes" id="UP000604825">
    <property type="component" value="Unassembled WGS sequence"/>
</dbReference>
<name>A0A811R265_9POAL</name>
<protein>
    <submittedName>
        <fullName evidence="1">Uncharacterized protein</fullName>
    </submittedName>
</protein>
<comment type="caution">
    <text evidence="1">The sequence shown here is derived from an EMBL/GenBank/DDBJ whole genome shotgun (WGS) entry which is preliminary data.</text>
</comment>
<sequence>MFMPESFEGKQQPGQEKALPLLVFSSAHGRWTRRLLAPGRCAPARLYDRVMRRGRRTAEGDPWVRTWRSALYCRGSLYAHCEKRILVVLRCSEGTYDLVKLPADEAELHVSSGLPVDSIFASADDGVLLRYARVDVFRVKLWALQESADGGGQLEWTLTHDKDLAAHARMLDLLHHAPSNRVPLATGEGRGGDRGKSVWFSDEDAEEVGSGDVGDGCSGSGGRWNWDDASLLDIQIGEDEVLDVVAGAPARFSILGCHPSKEVIFLVAGAFHVVAYHLGDGKVQYLGRIVSLGDGDRVEAAIPYRPCSVDALPSYTWRVFSWHEQSPFLPPITAKTVRKNVLND</sequence>
<keyword evidence="2" id="KW-1185">Reference proteome</keyword>
<dbReference type="EMBL" id="CAJGYO010000012">
    <property type="protein sequence ID" value="CAD6263609.1"/>
    <property type="molecule type" value="Genomic_DNA"/>
</dbReference>
<evidence type="ECO:0000313" key="1">
    <source>
        <dbReference type="EMBL" id="CAD6263609.1"/>
    </source>
</evidence>
<organism evidence="1 2">
    <name type="scientific">Miscanthus lutarioriparius</name>
    <dbReference type="NCBI Taxonomy" id="422564"/>
    <lineage>
        <taxon>Eukaryota</taxon>
        <taxon>Viridiplantae</taxon>
        <taxon>Streptophyta</taxon>
        <taxon>Embryophyta</taxon>
        <taxon>Tracheophyta</taxon>
        <taxon>Spermatophyta</taxon>
        <taxon>Magnoliopsida</taxon>
        <taxon>Liliopsida</taxon>
        <taxon>Poales</taxon>
        <taxon>Poaceae</taxon>
        <taxon>PACMAD clade</taxon>
        <taxon>Panicoideae</taxon>
        <taxon>Andropogonodae</taxon>
        <taxon>Andropogoneae</taxon>
        <taxon>Saccharinae</taxon>
        <taxon>Miscanthus</taxon>
    </lineage>
</organism>